<dbReference type="PANTHER" id="PTHR28511">
    <property type="entry name" value="ENDONUCLEASE V"/>
    <property type="match status" value="1"/>
</dbReference>
<dbReference type="VEuPathDB" id="TriTrypDB:TcIL3000_10_5890"/>
<dbReference type="Gene3D" id="3.30.2170.10">
    <property type="entry name" value="archaeoglobus fulgidus dsm 4304 superfamily"/>
    <property type="match status" value="1"/>
</dbReference>
<evidence type="ECO:0000256" key="4">
    <source>
        <dbReference type="ARBA" id="ARBA00022759"/>
    </source>
</evidence>
<sequence>MNPATEDERFAGDAMDCVKKRERWSAIQKQIASRVCVPRTDGIVEYYTDFNGNSVDMRDSFLLPNNIVEEFSATAVGPQLFRDAERRARTALPPLRYVGGVDISFVRGADAAVACLAVMTYPSLEVCRTFVQRCEVSEPYIASYLAFREVGPLLELVEGVREELCAASCFPQLLLVDGCGVPHPAAVWVGKPPGSSVGCSYGWMCQEFHGDRWHYAGDDELTARIGMCCHLWNR</sequence>
<evidence type="ECO:0000313" key="6">
    <source>
        <dbReference type="EMBL" id="CCC93823.1"/>
    </source>
</evidence>
<evidence type="ECO:0000256" key="2">
    <source>
        <dbReference type="ARBA" id="ARBA00022490"/>
    </source>
</evidence>
<reference evidence="6" key="1">
    <citation type="journal article" date="2012" name="Proc. Natl. Acad. Sci. U.S.A.">
        <title>Antigenic diversity is generated by distinct evolutionary mechanisms in African trypanosome species.</title>
        <authorList>
            <person name="Jackson A.P."/>
            <person name="Berry A."/>
            <person name="Aslett M."/>
            <person name="Allison H.C."/>
            <person name="Burton P."/>
            <person name="Vavrova-Anderson J."/>
            <person name="Brown R."/>
            <person name="Browne H."/>
            <person name="Corton N."/>
            <person name="Hauser H."/>
            <person name="Gamble J."/>
            <person name="Gilderthorp R."/>
            <person name="Marcello L."/>
            <person name="McQuillan J."/>
            <person name="Otto T.D."/>
            <person name="Quail M.A."/>
            <person name="Sanders M.J."/>
            <person name="van Tonder A."/>
            <person name="Ginger M.L."/>
            <person name="Field M.C."/>
            <person name="Barry J.D."/>
            <person name="Hertz-Fowler C."/>
            <person name="Berriman M."/>
        </authorList>
    </citation>
    <scope>NUCLEOTIDE SEQUENCE</scope>
    <source>
        <strain evidence="6">IL3000</strain>
    </source>
</reference>
<dbReference type="GO" id="GO:0003727">
    <property type="term" value="F:single-stranded RNA binding"/>
    <property type="evidence" value="ECO:0007669"/>
    <property type="project" value="TreeGrafter"/>
</dbReference>
<dbReference type="GO" id="GO:0016891">
    <property type="term" value="F:RNA endonuclease activity producing 5'-phosphomonoesters, hydrolytic mechanism"/>
    <property type="evidence" value="ECO:0007669"/>
    <property type="project" value="TreeGrafter"/>
</dbReference>
<keyword evidence="5" id="KW-0378">Hydrolase</keyword>
<evidence type="ECO:0000256" key="5">
    <source>
        <dbReference type="ARBA" id="ARBA00022801"/>
    </source>
</evidence>
<dbReference type="EMBL" id="HE575323">
    <property type="protein sequence ID" value="CCC93823.1"/>
    <property type="molecule type" value="Genomic_DNA"/>
</dbReference>
<dbReference type="GO" id="GO:0005737">
    <property type="term" value="C:cytoplasm"/>
    <property type="evidence" value="ECO:0007669"/>
    <property type="project" value="UniProtKB-SubCell"/>
</dbReference>
<comment type="subcellular location">
    <subcellularLocation>
        <location evidence="1">Cytoplasm</location>
    </subcellularLocation>
</comment>
<name>G0UWQ7_TRYCI</name>
<keyword evidence="2" id="KW-0963">Cytoplasm</keyword>
<protein>
    <submittedName>
        <fullName evidence="6">Putative endonuclease V</fullName>
    </submittedName>
</protein>
<keyword evidence="4 6" id="KW-0255">Endonuclease</keyword>
<keyword evidence="3" id="KW-0540">Nuclease</keyword>
<dbReference type="GO" id="GO:0006281">
    <property type="term" value="P:DNA repair"/>
    <property type="evidence" value="ECO:0007669"/>
    <property type="project" value="InterPro"/>
</dbReference>
<dbReference type="PANTHER" id="PTHR28511:SF1">
    <property type="entry name" value="ENDONUCLEASE V"/>
    <property type="match status" value="1"/>
</dbReference>
<accession>G0UWQ7</accession>
<evidence type="ECO:0000256" key="1">
    <source>
        <dbReference type="ARBA" id="ARBA00004496"/>
    </source>
</evidence>
<dbReference type="GO" id="GO:0005730">
    <property type="term" value="C:nucleolus"/>
    <property type="evidence" value="ECO:0007669"/>
    <property type="project" value="TreeGrafter"/>
</dbReference>
<organism evidence="6">
    <name type="scientific">Trypanosoma congolense (strain IL3000)</name>
    <dbReference type="NCBI Taxonomy" id="1068625"/>
    <lineage>
        <taxon>Eukaryota</taxon>
        <taxon>Discoba</taxon>
        <taxon>Euglenozoa</taxon>
        <taxon>Kinetoplastea</taxon>
        <taxon>Metakinetoplastina</taxon>
        <taxon>Trypanosomatida</taxon>
        <taxon>Trypanosomatidae</taxon>
        <taxon>Trypanosoma</taxon>
        <taxon>Nannomonas</taxon>
    </lineage>
</organism>
<dbReference type="Pfam" id="PF04493">
    <property type="entry name" value="Endonuclease_5"/>
    <property type="match status" value="1"/>
</dbReference>
<proteinExistence type="predicted"/>
<dbReference type="AlphaFoldDB" id="G0UWQ7"/>
<dbReference type="InterPro" id="IPR007581">
    <property type="entry name" value="Endonuclease-V"/>
</dbReference>
<gene>
    <name evidence="6" type="ORF">TCIL3000_10_5890</name>
</gene>
<evidence type="ECO:0000256" key="3">
    <source>
        <dbReference type="ARBA" id="ARBA00022722"/>
    </source>
</evidence>